<dbReference type="AlphaFoldDB" id="A0A1I6XF89"/>
<dbReference type="EMBL" id="FPAT01000001">
    <property type="protein sequence ID" value="SFT36773.1"/>
    <property type="molecule type" value="Genomic_DNA"/>
</dbReference>
<reference evidence="2" key="1">
    <citation type="submission" date="2016-10" db="EMBL/GenBank/DDBJ databases">
        <authorList>
            <person name="Varghese N."/>
            <person name="Submissions S."/>
        </authorList>
    </citation>
    <scope>NUCLEOTIDE SEQUENCE [LARGE SCALE GENOMIC DNA]</scope>
    <source>
        <strain evidence="2">DSM 45501</strain>
    </source>
</reference>
<accession>A0A1I6XF89</accession>
<evidence type="ECO:0000313" key="2">
    <source>
        <dbReference type="Proteomes" id="UP000199165"/>
    </source>
</evidence>
<name>A0A1I6XF89_9ACTN</name>
<sequence>MAGMCTLSCLVTSSWLLLAEDPSTYTWLRYDLLSQDHTG</sequence>
<organism evidence="1 2">
    <name type="scientific">Actinopolyspora righensis</name>
    <dbReference type="NCBI Taxonomy" id="995060"/>
    <lineage>
        <taxon>Bacteria</taxon>
        <taxon>Bacillati</taxon>
        <taxon>Actinomycetota</taxon>
        <taxon>Actinomycetes</taxon>
        <taxon>Actinopolysporales</taxon>
        <taxon>Actinopolysporaceae</taxon>
        <taxon>Actinopolyspora</taxon>
        <taxon>Actinopolyspora alba group</taxon>
    </lineage>
</organism>
<dbReference type="Proteomes" id="UP000199165">
    <property type="component" value="Unassembled WGS sequence"/>
</dbReference>
<protein>
    <submittedName>
        <fullName evidence="1">Uncharacterized protein</fullName>
    </submittedName>
</protein>
<proteinExistence type="predicted"/>
<evidence type="ECO:0000313" key="1">
    <source>
        <dbReference type="EMBL" id="SFT36773.1"/>
    </source>
</evidence>
<gene>
    <name evidence="1" type="ORF">SAMN04487904_101528</name>
</gene>
<keyword evidence="2" id="KW-1185">Reference proteome</keyword>